<geneLocation type="plasmid" evidence="2">
    <name>pKVU_100</name>
</geneLocation>
<protein>
    <submittedName>
        <fullName evidence="1">Uncharacterized protein</fullName>
    </submittedName>
</protein>
<keyword evidence="1" id="KW-0614">Plasmid</keyword>
<name>F9YB36_KETVW</name>
<dbReference type="KEGG" id="kvl:KVU_PA0169"/>
<keyword evidence="2" id="KW-1185">Reference proteome</keyword>
<sequence length="229" mass="25185">MGRAGQDDIAGEQFEIFRQPCDDFRDAPDQQRDIAVLHHLAIHRQTDLALVDHARLGFWRDRPDGKGFVKGFRDFPRHTAALNVAARHIKADGIAPDVILRIRLGNMAAALADGQHQLDLVVVIPGFGGIGDGRATVHHTIGRLLKEQRRVTISGAAHFLDMRDIVAADAVNPAHWKAFAVADDGNAGLFGWVYNVGTHAVSPPSRMRVFCKVSIYDFSVNANHTLFCV</sequence>
<dbReference type="EMBL" id="CP002019">
    <property type="protein sequence ID" value="AEM42588.1"/>
    <property type="molecule type" value="Genomic_DNA"/>
</dbReference>
<proteinExistence type="predicted"/>
<gene>
    <name evidence="1" type="ordered locus">KVU_PA0169</name>
</gene>
<evidence type="ECO:0000313" key="2">
    <source>
        <dbReference type="Proteomes" id="UP000000692"/>
    </source>
</evidence>
<organism evidence="1 2">
    <name type="scientific">Ketogulonicigenium vulgare (strain WSH-001)</name>
    <dbReference type="NCBI Taxonomy" id="759362"/>
    <lineage>
        <taxon>Bacteria</taxon>
        <taxon>Pseudomonadati</taxon>
        <taxon>Pseudomonadota</taxon>
        <taxon>Alphaproteobacteria</taxon>
        <taxon>Rhodobacterales</taxon>
        <taxon>Roseobacteraceae</taxon>
        <taxon>Ketogulonicigenium</taxon>
    </lineage>
</organism>
<dbReference type="AlphaFoldDB" id="F9YB36"/>
<reference evidence="1 2" key="1">
    <citation type="journal article" date="2011" name="J. Bacteriol.">
        <title>Complete genome sequence of the industrial strain Ketogulonicigenium vulgare WSH-001.</title>
        <authorList>
            <person name="Liu L."/>
            <person name="Li Y."/>
            <person name="Zhang J."/>
            <person name="Zhou Z."/>
            <person name="Liu J."/>
            <person name="Li X."/>
            <person name="Zhou J."/>
            <person name="Du G."/>
            <person name="Wang L."/>
            <person name="Chen J."/>
        </authorList>
    </citation>
    <scope>NUCLEOTIDE SEQUENCE [LARGE SCALE GENOMIC DNA]</scope>
    <source>
        <strain evidence="1 2">WSH-001</strain>
        <plasmid evidence="2">pKVU_100</plasmid>
    </source>
</reference>
<dbReference type="Proteomes" id="UP000000692">
    <property type="component" value="Plasmid 1"/>
</dbReference>
<evidence type="ECO:0000313" key="1">
    <source>
        <dbReference type="EMBL" id="AEM42588.1"/>
    </source>
</evidence>
<accession>F9YB36</accession>
<dbReference type="HOGENOM" id="CLU_1208484_0_0_5"/>